<dbReference type="PANTHER" id="PTHR32246">
    <property type="entry name" value="INGRESSION PROTEIN FIC1"/>
    <property type="match status" value="1"/>
</dbReference>
<dbReference type="PANTHER" id="PTHR32246:SF69">
    <property type="entry name" value="CALCIUM-DEPENDENT LIPID-BINDING (CALB DOMAIN) FAMILY PROTEIN"/>
    <property type="match status" value="1"/>
</dbReference>
<evidence type="ECO:0000256" key="1">
    <source>
        <dbReference type="SAM" id="MobiDB-lite"/>
    </source>
</evidence>
<gene>
    <name evidence="3" type="ORF">O6P43_017718</name>
</gene>
<dbReference type="InterPro" id="IPR000008">
    <property type="entry name" value="C2_dom"/>
</dbReference>
<dbReference type="Proteomes" id="UP001163823">
    <property type="component" value="Chromosome 7"/>
</dbReference>
<dbReference type="InterPro" id="IPR044750">
    <property type="entry name" value="C2_SRC2/BAP"/>
</dbReference>
<reference evidence="3" key="1">
    <citation type="journal article" date="2023" name="Science">
        <title>Elucidation of the pathway for biosynthesis of saponin adjuvants from the soapbark tree.</title>
        <authorList>
            <person name="Reed J."/>
            <person name="Orme A."/>
            <person name="El-Demerdash A."/>
            <person name="Owen C."/>
            <person name="Martin L.B.B."/>
            <person name="Misra R.C."/>
            <person name="Kikuchi S."/>
            <person name="Rejzek M."/>
            <person name="Martin A.C."/>
            <person name="Harkess A."/>
            <person name="Leebens-Mack J."/>
            <person name="Louveau T."/>
            <person name="Stephenson M.J."/>
            <person name="Osbourn A."/>
        </authorList>
    </citation>
    <scope>NUCLEOTIDE SEQUENCE</scope>
    <source>
        <strain evidence="3">S10</strain>
    </source>
</reference>
<evidence type="ECO:0000259" key="2">
    <source>
        <dbReference type="PROSITE" id="PS50004"/>
    </source>
</evidence>
<dbReference type="GO" id="GO:0006952">
    <property type="term" value="P:defense response"/>
    <property type="evidence" value="ECO:0007669"/>
    <property type="project" value="InterPro"/>
</dbReference>
<dbReference type="InterPro" id="IPR035892">
    <property type="entry name" value="C2_domain_sf"/>
</dbReference>
<sequence length="270" mass="29549">MQDMSKTQVLEINLISAQGLKVPSANLRRMQTHALIWVDSSTKLRTRIDRFGGENPIWNDKFLFRVTPEFLSSEISGVSVEIYAAGCIRDHLIGTVRFLTSNLLSSISAGASESTPAFTAFQIRRPSGRFYGVMNISAMLLDGSDLPALNGISAIPYRELMGKSFRSLSRRDRRRSSKENGDCFSAGSCDNSCSESGDYSDGCESSTSSSSTTSTALRDWNGIRDLAGNKDLRMSNSVGFLCGLLTPQKKTHLTPSDRNRSFSGTHDTGM</sequence>
<evidence type="ECO:0000313" key="4">
    <source>
        <dbReference type="Proteomes" id="UP001163823"/>
    </source>
</evidence>
<feature type="compositionally biased region" description="Polar residues" evidence="1">
    <location>
        <begin position="261"/>
        <end position="270"/>
    </location>
</feature>
<dbReference type="KEGG" id="qsa:O6P43_017718"/>
<dbReference type="Pfam" id="PF00168">
    <property type="entry name" value="C2"/>
    <property type="match status" value="1"/>
</dbReference>
<dbReference type="AlphaFoldDB" id="A0AAD7PNX0"/>
<dbReference type="Gene3D" id="2.60.40.150">
    <property type="entry name" value="C2 domain"/>
    <property type="match status" value="1"/>
</dbReference>
<dbReference type="SMART" id="SM00239">
    <property type="entry name" value="C2"/>
    <property type="match status" value="1"/>
</dbReference>
<keyword evidence="4" id="KW-1185">Reference proteome</keyword>
<feature type="region of interest" description="Disordered" evidence="1">
    <location>
        <begin position="251"/>
        <end position="270"/>
    </location>
</feature>
<accession>A0AAD7PNX0</accession>
<dbReference type="EMBL" id="JARAOO010000007">
    <property type="protein sequence ID" value="KAJ7962503.1"/>
    <property type="molecule type" value="Genomic_DNA"/>
</dbReference>
<dbReference type="SUPFAM" id="SSF49562">
    <property type="entry name" value="C2 domain (Calcium/lipid-binding domain, CaLB)"/>
    <property type="match status" value="1"/>
</dbReference>
<comment type="caution">
    <text evidence="3">The sequence shown here is derived from an EMBL/GenBank/DDBJ whole genome shotgun (WGS) entry which is preliminary data.</text>
</comment>
<dbReference type="PROSITE" id="PS50004">
    <property type="entry name" value="C2"/>
    <property type="match status" value="1"/>
</dbReference>
<feature type="domain" description="C2" evidence="2">
    <location>
        <begin position="1"/>
        <end position="115"/>
    </location>
</feature>
<proteinExistence type="predicted"/>
<name>A0AAD7PNX0_QUISA</name>
<feature type="region of interest" description="Disordered" evidence="1">
    <location>
        <begin position="168"/>
        <end position="194"/>
    </location>
</feature>
<organism evidence="3 4">
    <name type="scientific">Quillaja saponaria</name>
    <name type="common">Soap bark tree</name>
    <dbReference type="NCBI Taxonomy" id="32244"/>
    <lineage>
        <taxon>Eukaryota</taxon>
        <taxon>Viridiplantae</taxon>
        <taxon>Streptophyta</taxon>
        <taxon>Embryophyta</taxon>
        <taxon>Tracheophyta</taxon>
        <taxon>Spermatophyta</taxon>
        <taxon>Magnoliopsida</taxon>
        <taxon>eudicotyledons</taxon>
        <taxon>Gunneridae</taxon>
        <taxon>Pentapetalae</taxon>
        <taxon>rosids</taxon>
        <taxon>fabids</taxon>
        <taxon>Fabales</taxon>
        <taxon>Quillajaceae</taxon>
        <taxon>Quillaja</taxon>
    </lineage>
</organism>
<dbReference type="CDD" id="cd04051">
    <property type="entry name" value="C2_SRC2_like"/>
    <property type="match status" value="1"/>
</dbReference>
<protein>
    <submittedName>
        <fullName evidence="3">Calcium-dependent lipid-binding domain-containing protein</fullName>
    </submittedName>
</protein>
<evidence type="ECO:0000313" key="3">
    <source>
        <dbReference type="EMBL" id="KAJ7962503.1"/>
    </source>
</evidence>